<evidence type="ECO:0000313" key="4">
    <source>
        <dbReference type="Proteomes" id="UP000567795"/>
    </source>
</evidence>
<dbReference type="Proteomes" id="UP000567795">
    <property type="component" value="Unassembled WGS sequence"/>
</dbReference>
<dbReference type="RefSeq" id="WP_376774049.1">
    <property type="nucleotide sequence ID" value="NZ_JACBZD010000002.1"/>
</dbReference>
<evidence type="ECO:0000313" key="3">
    <source>
        <dbReference type="EMBL" id="NYI07526.1"/>
    </source>
</evidence>
<organism evidence="3 4">
    <name type="scientific">Allostreptomyces psammosilenae</name>
    <dbReference type="NCBI Taxonomy" id="1892865"/>
    <lineage>
        <taxon>Bacteria</taxon>
        <taxon>Bacillati</taxon>
        <taxon>Actinomycetota</taxon>
        <taxon>Actinomycetes</taxon>
        <taxon>Kitasatosporales</taxon>
        <taxon>Streptomycetaceae</taxon>
        <taxon>Allostreptomyces</taxon>
    </lineage>
</organism>
<dbReference type="AlphaFoldDB" id="A0A852ZYV6"/>
<gene>
    <name evidence="3" type="ORF">FHU37_004555</name>
</gene>
<dbReference type="InterPro" id="IPR049575">
    <property type="entry name" value="RsiG-like"/>
</dbReference>
<comment type="caution">
    <text evidence="3">The sequence shown here is derived from an EMBL/GenBank/DDBJ whole genome shotgun (WGS) entry which is preliminary data.</text>
</comment>
<dbReference type="CDD" id="cd21107">
    <property type="entry name" value="RsiG"/>
    <property type="match status" value="1"/>
</dbReference>
<evidence type="ECO:0000259" key="2">
    <source>
        <dbReference type="Pfam" id="PF22802"/>
    </source>
</evidence>
<name>A0A852ZYV6_9ACTN</name>
<accession>A0A852ZYV6</accession>
<protein>
    <submittedName>
        <fullName evidence="3">Prefoldin subunit 5</fullName>
    </submittedName>
</protein>
<feature type="region of interest" description="Disordered" evidence="1">
    <location>
        <begin position="84"/>
        <end position="122"/>
    </location>
</feature>
<reference evidence="3 4" key="1">
    <citation type="submission" date="2020-07" db="EMBL/GenBank/DDBJ databases">
        <title>Sequencing the genomes of 1000 actinobacteria strains.</title>
        <authorList>
            <person name="Klenk H.-P."/>
        </authorList>
    </citation>
    <scope>NUCLEOTIDE SEQUENCE [LARGE SCALE GENOMIC DNA]</scope>
    <source>
        <strain evidence="3 4">DSM 42178</strain>
    </source>
</reference>
<sequence>MVGEDMEAGTPEDPVERLTTSVHPLEATVGEDRELRAMALGELRAARRHLQQQEADLSYLRRLLQGRIDILRAELADRRQAQEAAARQAAAQQAAGGAGERAESGPGGPGEQRAGYGPTRSGTGDVLFGDHVLRRLPQILADAPSPVRSSARHVTLRTPGDGEYLDRLHAVLGDVALSDLHARSEAELGRALERLAAQEHRVSTRRQQLQRMVDGCSREITRRYRDGEARVEDLLAPG</sequence>
<feature type="compositionally biased region" description="Low complexity" evidence="1">
    <location>
        <begin position="84"/>
        <end position="95"/>
    </location>
</feature>
<feature type="region of interest" description="Disordered" evidence="1">
    <location>
        <begin position="1"/>
        <end position="27"/>
    </location>
</feature>
<dbReference type="EMBL" id="JACBZD010000002">
    <property type="protein sequence ID" value="NYI07526.1"/>
    <property type="molecule type" value="Genomic_DNA"/>
</dbReference>
<dbReference type="Pfam" id="PF22802">
    <property type="entry name" value="RsiG"/>
    <property type="match status" value="1"/>
</dbReference>
<proteinExistence type="predicted"/>
<keyword evidence="4" id="KW-1185">Reference proteome</keyword>
<evidence type="ECO:0000256" key="1">
    <source>
        <dbReference type="SAM" id="MobiDB-lite"/>
    </source>
</evidence>
<dbReference type="InterPro" id="IPR055209">
    <property type="entry name" value="RsiG-like_dom"/>
</dbReference>
<feature type="domain" description="RsiG-like" evidence="2">
    <location>
        <begin position="32"/>
        <end position="84"/>
    </location>
</feature>